<protein>
    <submittedName>
        <fullName evidence="1">Uncharacterized protein</fullName>
    </submittedName>
</protein>
<comment type="caution">
    <text evidence="1">The sequence shown here is derived from an EMBL/GenBank/DDBJ whole genome shotgun (WGS) entry which is preliminary data.</text>
</comment>
<name>A0A820YTG7_9BILA</name>
<accession>A0A820YTG7</accession>
<dbReference type="EMBL" id="CAJOBR010000828">
    <property type="protein sequence ID" value="CAF4551053.1"/>
    <property type="molecule type" value="Genomic_DNA"/>
</dbReference>
<proteinExistence type="predicted"/>
<dbReference type="Proteomes" id="UP000663848">
    <property type="component" value="Unassembled WGS sequence"/>
</dbReference>
<reference evidence="1" key="1">
    <citation type="submission" date="2021-02" db="EMBL/GenBank/DDBJ databases">
        <authorList>
            <person name="Nowell W R."/>
        </authorList>
    </citation>
    <scope>NUCLEOTIDE SEQUENCE</scope>
</reference>
<evidence type="ECO:0000313" key="1">
    <source>
        <dbReference type="EMBL" id="CAF4551053.1"/>
    </source>
</evidence>
<sequence>MNNIANNQNNISDLLNLFLQELSEKVNENFFPNYFNHEINLLNPNENYNQWFDYINKYVHNGIDISFYSSLSSTLTIVSNRSIIIEFLFHFIKQLYQTLHVKQSQFYLNDNALLDLHKEICEKLSNDNQKSPPQTFINDLLNNEEILTHIQANLTYDFEKNAELVHSCLNQIRKSQTSLVFHYTWTIFIQYLHTYYNVLWNI</sequence>
<dbReference type="AlphaFoldDB" id="A0A820YTG7"/>
<gene>
    <name evidence="1" type="ORF">QYT958_LOCUS8306</name>
</gene>
<organism evidence="1 2">
    <name type="scientific">Rotaria socialis</name>
    <dbReference type="NCBI Taxonomy" id="392032"/>
    <lineage>
        <taxon>Eukaryota</taxon>
        <taxon>Metazoa</taxon>
        <taxon>Spiralia</taxon>
        <taxon>Gnathifera</taxon>
        <taxon>Rotifera</taxon>
        <taxon>Eurotatoria</taxon>
        <taxon>Bdelloidea</taxon>
        <taxon>Philodinida</taxon>
        <taxon>Philodinidae</taxon>
        <taxon>Rotaria</taxon>
    </lineage>
</organism>
<evidence type="ECO:0000313" key="2">
    <source>
        <dbReference type="Proteomes" id="UP000663848"/>
    </source>
</evidence>